<dbReference type="PROSITE" id="PS50067">
    <property type="entry name" value="KINESIN_MOTOR_2"/>
    <property type="match status" value="1"/>
</dbReference>
<proteinExistence type="inferred from homology"/>
<dbReference type="InterPro" id="IPR027417">
    <property type="entry name" value="P-loop_NTPase"/>
</dbReference>
<sequence length="708" mass="77566">MLSPIKGTPGRYTPGRSRLGPPPRANETGNGHRVRVVARVRPFLAEEIQVSGNPGHDCTSISKGTEEDSLTISTETASSILEHGSSSRKPAIKLRISWLVRAKVCRCEEYKVDACYGEATDNAEVFANEVQPILQCLFEGRNATVFAYGATGSGKTHTMQGTETDPGLMYRAVKSIFKSATDHGCTVAISYYEVYMDRCYDLLETKNEVPVLEDHSGNIQFRGLAKIEIKSVEEFQALLAEGCARRRMGSTVLNDVSSRSHGVLAVTVTSRDATSHVLREAKLNLIDLAGNEDNRKTGSDGLRLAESSQINQSLFALSNVINALNANDARVPYRDSKLTRILRDSLGGTSRSVMVACLNPGSYSEAAKTLSLAARSRQVVNHTEGVRQGDEFSKEKSDMAAKLMAWKESKTKTPVKPPTVSCSPSPLKPFLMRSPPHVRSPKTPVIKKNPLERVGNKTRVKSSPKVNVTRAVPSKKATIVSPINEQVTIAGAEESNKGECEEINTTSNFSEELYNNCTNPLFQDGDAPSDTYGDEADKENDFLQHIGCPYTPLKRTSQIVEASPPLSVKLKSLARALLPLSPVDTNVPSPSPLVVKTPNDLPRVLDSTFCTPNFVEAETPYERFSKSTAKIRNMLVEQYLDILNTAPRDQLLMLKGFGEKRTDAILELRETSPEPMKDITDLERIGVSAKQAYAIFNSNVIRQVSFGP</sequence>
<dbReference type="Gramene" id="Mp1g22980.1">
    <property type="protein sequence ID" value="Mp1g22980.1.cds"/>
    <property type="gene ID" value="Mp1g22980"/>
</dbReference>
<evidence type="ECO:0000259" key="8">
    <source>
        <dbReference type="PROSITE" id="PS50067"/>
    </source>
</evidence>
<evidence type="ECO:0000313" key="10">
    <source>
        <dbReference type="Proteomes" id="UP000244005"/>
    </source>
</evidence>
<dbReference type="SUPFAM" id="SSF52540">
    <property type="entry name" value="P-loop containing nucleoside triphosphate hydrolases"/>
    <property type="match status" value="1"/>
</dbReference>
<dbReference type="EMBL" id="KZ772737">
    <property type="protein sequence ID" value="PTQ36279.1"/>
    <property type="molecule type" value="Genomic_DNA"/>
</dbReference>
<keyword evidence="3 5" id="KW-0067">ATP-binding</keyword>
<organism evidence="9 10">
    <name type="scientific">Marchantia polymorpha</name>
    <name type="common">Common liverwort</name>
    <name type="synonym">Marchantia aquatica</name>
    <dbReference type="NCBI Taxonomy" id="3197"/>
    <lineage>
        <taxon>Eukaryota</taxon>
        <taxon>Viridiplantae</taxon>
        <taxon>Streptophyta</taxon>
        <taxon>Embryophyta</taxon>
        <taxon>Marchantiophyta</taxon>
        <taxon>Marchantiopsida</taxon>
        <taxon>Marchantiidae</taxon>
        <taxon>Marchantiales</taxon>
        <taxon>Marchantiaceae</taxon>
        <taxon>Marchantia</taxon>
    </lineage>
</organism>
<comment type="similarity">
    <text evidence="5 6">Belongs to the TRAFAC class myosin-kinesin ATPase superfamily. Kinesin family.</text>
</comment>
<dbReference type="PROSITE" id="PS00411">
    <property type="entry name" value="KINESIN_MOTOR_1"/>
    <property type="match status" value="1"/>
</dbReference>
<reference evidence="10" key="1">
    <citation type="journal article" date="2017" name="Cell">
        <title>Insights into land plant evolution garnered from the Marchantia polymorpha genome.</title>
        <authorList>
            <person name="Bowman J.L."/>
            <person name="Kohchi T."/>
            <person name="Yamato K.T."/>
            <person name="Jenkins J."/>
            <person name="Shu S."/>
            <person name="Ishizaki K."/>
            <person name="Yamaoka S."/>
            <person name="Nishihama R."/>
            <person name="Nakamura Y."/>
            <person name="Berger F."/>
            <person name="Adam C."/>
            <person name="Aki S.S."/>
            <person name="Althoff F."/>
            <person name="Araki T."/>
            <person name="Arteaga-Vazquez M.A."/>
            <person name="Balasubrmanian S."/>
            <person name="Barry K."/>
            <person name="Bauer D."/>
            <person name="Boehm C.R."/>
            <person name="Briginshaw L."/>
            <person name="Caballero-Perez J."/>
            <person name="Catarino B."/>
            <person name="Chen F."/>
            <person name="Chiyoda S."/>
            <person name="Chovatia M."/>
            <person name="Davies K.M."/>
            <person name="Delmans M."/>
            <person name="Demura T."/>
            <person name="Dierschke T."/>
            <person name="Dolan L."/>
            <person name="Dorantes-Acosta A.E."/>
            <person name="Eklund D.M."/>
            <person name="Florent S.N."/>
            <person name="Flores-Sandoval E."/>
            <person name="Fujiyama A."/>
            <person name="Fukuzawa H."/>
            <person name="Galik B."/>
            <person name="Grimanelli D."/>
            <person name="Grimwood J."/>
            <person name="Grossniklaus U."/>
            <person name="Hamada T."/>
            <person name="Haseloff J."/>
            <person name="Hetherington A.J."/>
            <person name="Higo A."/>
            <person name="Hirakawa Y."/>
            <person name="Hundley H.N."/>
            <person name="Ikeda Y."/>
            <person name="Inoue K."/>
            <person name="Inoue S.I."/>
            <person name="Ishida S."/>
            <person name="Jia Q."/>
            <person name="Kakita M."/>
            <person name="Kanazawa T."/>
            <person name="Kawai Y."/>
            <person name="Kawashima T."/>
            <person name="Kennedy M."/>
            <person name="Kinose K."/>
            <person name="Kinoshita T."/>
            <person name="Kohara Y."/>
            <person name="Koide E."/>
            <person name="Komatsu K."/>
            <person name="Kopischke S."/>
            <person name="Kubo M."/>
            <person name="Kyozuka J."/>
            <person name="Lagercrantz U."/>
            <person name="Lin S.S."/>
            <person name="Lindquist E."/>
            <person name="Lipzen A.M."/>
            <person name="Lu C.W."/>
            <person name="De Luna E."/>
            <person name="Martienssen R.A."/>
            <person name="Minamino N."/>
            <person name="Mizutani M."/>
            <person name="Mizutani M."/>
            <person name="Mochizuki N."/>
            <person name="Monte I."/>
            <person name="Mosher R."/>
            <person name="Nagasaki H."/>
            <person name="Nakagami H."/>
            <person name="Naramoto S."/>
            <person name="Nishitani K."/>
            <person name="Ohtani M."/>
            <person name="Okamoto T."/>
            <person name="Okumura M."/>
            <person name="Phillips J."/>
            <person name="Pollak B."/>
            <person name="Reinders A."/>
            <person name="Rovekamp M."/>
            <person name="Sano R."/>
            <person name="Sawa S."/>
            <person name="Schmid M.W."/>
            <person name="Shirakawa M."/>
            <person name="Solano R."/>
            <person name="Spunde A."/>
            <person name="Suetsugu N."/>
            <person name="Sugano S."/>
            <person name="Sugiyama A."/>
            <person name="Sun R."/>
            <person name="Suzuki Y."/>
            <person name="Takenaka M."/>
            <person name="Takezawa D."/>
            <person name="Tomogane H."/>
            <person name="Tsuzuki M."/>
            <person name="Ueda T."/>
            <person name="Umeda M."/>
            <person name="Ward J.M."/>
            <person name="Watanabe Y."/>
            <person name="Yazaki K."/>
            <person name="Yokoyama R."/>
            <person name="Yoshitake Y."/>
            <person name="Yotsui I."/>
            <person name="Zachgo S."/>
            <person name="Schmutz J."/>
        </authorList>
    </citation>
    <scope>NUCLEOTIDE SEQUENCE [LARGE SCALE GENOMIC DNA]</scope>
    <source>
        <strain evidence="10">Tak-1</strain>
    </source>
</reference>
<dbReference type="InterPro" id="IPR010994">
    <property type="entry name" value="RuvA_2-like"/>
</dbReference>
<dbReference type="PANTHER" id="PTHR47969">
    <property type="entry name" value="CHROMOSOME-ASSOCIATED KINESIN KIF4A-RELATED"/>
    <property type="match status" value="1"/>
</dbReference>
<dbReference type="OrthoDB" id="3176171at2759"/>
<dbReference type="PRINTS" id="PR00380">
    <property type="entry name" value="KINESINHEAVY"/>
</dbReference>
<evidence type="ECO:0000256" key="3">
    <source>
        <dbReference type="ARBA" id="ARBA00022840"/>
    </source>
</evidence>
<dbReference type="InterPro" id="IPR019821">
    <property type="entry name" value="Kinesin_motor_CS"/>
</dbReference>
<evidence type="ECO:0000313" key="9">
    <source>
        <dbReference type="EMBL" id="PTQ36279.1"/>
    </source>
</evidence>
<keyword evidence="4 5" id="KW-0505">Motor protein</keyword>
<feature type="domain" description="Kinesin motor" evidence="8">
    <location>
        <begin position="33"/>
        <end position="379"/>
    </location>
</feature>
<dbReference type="GO" id="GO:0007018">
    <property type="term" value="P:microtubule-based movement"/>
    <property type="evidence" value="ECO:0007669"/>
    <property type="project" value="InterPro"/>
</dbReference>
<name>A0A2R6WQY2_MARPO</name>
<dbReference type="GO" id="GO:0005524">
    <property type="term" value="F:ATP binding"/>
    <property type="evidence" value="ECO:0007669"/>
    <property type="project" value="UniProtKB-UniRule"/>
</dbReference>
<gene>
    <name evidence="9" type="ORF">MARPO_0065s0078</name>
</gene>
<dbReference type="GO" id="GO:0008017">
    <property type="term" value="F:microtubule binding"/>
    <property type="evidence" value="ECO:0007669"/>
    <property type="project" value="InterPro"/>
</dbReference>
<keyword evidence="2 5" id="KW-0547">Nucleotide-binding</keyword>
<evidence type="ECO:0000256" key="1">
    <source>
        <dbReference type="ARBA" id="ARBA00022701"/>
    </source>
</evidence>
<evidence type="ECO:0000256" key="4">
    <source>
        <dbReference type="ARBA" id="ARBA00023175"/>
    </source>
</evidence>
<dbReference type="Gene3D" id="3.40.850.10">
    <property type="entry name" value="Kinesin motor domain"/>
    <property type="match status" value="1"/>
</dbReference>
<evidence type="ECO:0000256" key="6">
    <source>
        <dbReference type="RuleBase" id="RU000394"/>
    </source>
</evidence>
<dbReference type="Proteomes" id="UP000244005">
    <property type="component" value="Unassembled WGS sequence"/>
</dbReference>
<keyword evidence="1 6" id="KW-0493">Microtubule</keyword>
<dbReference type="GO" id="GO:0007052">
    <property type="term" value="P:mitotic spindle organization"/>
    <property type="evidence" value="ECO:0000318"/>
    <property type="project" value="GO_Central"/>
</dbReference>
<accession>A0A2R6WQY2</accession>
<feature type="region of interest" description="Disordered" evidence="7">
    <location>
        <begin position="1"/>
        <end position="32"/>
    </location>
</feature>
<dbReference type="OMA" id="CYRLDSF"/>
<evidence type="ECO:0000256" key="7">
    <source>
        <dbReference type="SAM" id="MobiDB-lite"/>
    </source>
</evidence>
<dbReference type="GO" id="GO:0005874">
    <property type="term" value="C:microtubule"/>
    <property type="evidence" value="ECO:0007669"/>
    <property type="project" value="UniProtKB-KW"/>
</dbReference>
<evidence type="ECO:0000256" key="2">
    <source>
        <dbReference type="ARBA" id="ARBA00022741"/>
    </source>
</evidence>
<dbReference type="GO" id="GO:0003777">
    <property type="term" value="F:microtubule motor activity"/>
    <property type="evidence" value="ECO:0000318"/>
    <property type="project" value="GO_Central"/>
</dbReference>
<dbReference type="SMART" id="SM00129">
    <property type="entry name" value="KISc"/>
    <property type="match status" value="1"/>
</dbReference>
<dbReference type="Pfam" id="PF00225">
    <property type="entry name" value="Kinesin"/>
    <property type="match status" value="1"/>
</dbReference>
<keyword evidence="10" id="KW-1185">Reference proteome</keyword>
<dbReference type="GO" id="GO:0005875">
    <property type="term" value="C:microtubule associated complex"/>
    <property type="evidence" value="ECO:0000318"/>
    <property type="project" value="GO_Central"/>
</dbReference>
<dbReference type="PANTHER" id="PTHR47969:SF9">
    <property type="entry name" value="KINESIN-LIKE PROTEIN"/>
    <property type="match status" value="1"/>
</dbReference>
<dbReference type="GO" id="GO:0051231">
    <property type="term" value="P:spindle elongation"/>
    <property type="evidence" value="ECO:0000318"/>
    <property type="project" value="GO_Central"/>
</dbReference>
<dbReference type="InterPro" id="IPR027640">
    <property type="entry name" value="Kinesin-like_fam"/>
</dbReference>
<protein>
    <recommendedName>
        <fullName evidence="6">Kinesin-like protein</fullName>
    </recommendedName>
</protein>
<feature type="binding site" evidence="5">
    <location>
        <begin position="149"/>
        <end position="156"/>
    </location>
    <ligand>
        <name>ATP</name>
        <dbReference type="ChEBI" id="CHEBI:30616"/>
    </ligand>
</feature>
<evidence type="ECO:0000256" key="5">
    <source>
        <dbReference type="PROSITE-ProRule" id="PRU00283"/>
    </source>
</evidence>
<dbReference type="AlphaFoldDB" id="A0A2R6WQY2"/>
<dbReference type="InterPro" id="IPR036961">
    <property type="entry name" value="Kinesin_motor_dom_sf"/>
</dbReference>
<feature type="region of interest" description="Disordered" evidence="7">
    <location>
        <begin position="408"/>
        <end position="444"/>
    </location>
</feature>
<dbReference type="InterPro" id="IPR001752">
    <property type="entry name" value="Kinesin_motor_dom"/>
</dbReference>
<dbReference type="SUPFAM" id="SSF47781">
    <property type="entry name" value="RuvA domain 2-like"/>
    <property type="match status" value="1"/>
</dbReference>